<dbReference type="InterPro" id="IPR016954">
    <property type="entry name" value="Uncharacterised_Vng0742h"/>
</dbReference>
<dbReference type="STRING" id="797302.Halru_0910"/>
<evidence type="ECO:0000313" key="1">
    <source>
        <dbReference type="EMBL" id="AGB15531.1"/>
    </source>
</evidence>
<sequence length="242" mass="26860">MDSLSDAVASVEARRRTLWVYAASESTATALSAQFSTRNVQVRHRPIPASDEPGFLLVRDAAGDFRGAIGLDRLDALLSPELHPPWELDESVDTAAIFSFLDNTLFTSASRRQLLAVTREIEERAWRTATGRLVAGFQTAAAFADQLAIYDRFATETDLTVRVLVADEWDDDLPPGIDVVDEVGGEVDAFWFVCFDGDETGRNASAIVAEERDPGRYRGFWTDDPDRITEFAAYLEATYGRR</sequence>
<dbReference type="EMBL" id="CP003050">
    <property type="protein sequence ID" value="AGB15531.1"/>
    <property type="molecule type" value="Genomic_DNA"/>
</dbReference>
<dbReference type="eggNOG" id="arCOG02909">
    <property type="taxonomic scope" value="Archaea"/>
</dbReference>
<reference evidence="1" key="1">
    <citation type="submission" date="2011-09" db="EMBL/GenBank/DDBJ databases">
        <title>Complete sequence of Halovivax ruber XH-70.</title>
        <authorList>
            <consortium name="US DOE Joint Genome Institute"/>
            <person name="Lucas S."/>
            <person name="Han J."/>
            <person name="Lapidus A."/>
            <person name="Cheng J.-F."/>
            <person name="Goodwin L."/>
            <person name="Pitluck S."/>
            <person name="Peters L."/>
            <person name="Mikhailova N."/>
            <person name="Davenport K."/>
            <person name="Detter J.C."/>
            <person name="Han C."/>
            <person name="Tapia R."/>
            <person name="Land M."/>
            <person name="Hauser L."/>
            <person name="Kyrpides N."/>
            <person name="Ivanova N."/>
            <person name="Pagani I."/>
            <person name="Sproer C."/>
            <person name="Anderson I."/>
            <person name="Woyke T."/>
        </authorList>
    </citation>
    <scope>NUCLEOTIDE SEQUENCE</scope>
    <source>
        <strain evidence="1">XH-70</strain>
    </source>
</reference>
<gene>
    <name evidence="1" type="ordered locus">Halru_0910</name>
</gene>
<accession>L0IBB0</accession>
<proteinExistence type="predicted"/>
<organism evidence="1 2">
    <name type="scientific">Halovivax ruber (strain DSM 18193 / JCM 13892 / XH-70)</name>
    <dbReference type="NCBI Taxonomy" id="797302"/>
    <lineage>
        <taxon>Archaea</taxon>
        <taxon>Methanobacteriati</taxon>
        <taxon>Methanobacteriota</taxon>
        <taxon>Stenosarchaea group</taxon>
        <taxon>Halobacteria</taxon>
        <taxon>Halobacteriales</taxon>
        <taxon>Natrialbaceae</taxon>
        <taxon>Halovivax</taxon>
    </lineage>
</organism>
<dbReference type="RefSeq" id="WP_015300198.1">
    <property type="nucleotide sequence ID" value="NC_019964.1"/>
</dbReference>
<evidence type="ECO:0000313" key="2">
    <source>
        <dbReference type="Proteomes" id="UP000010846"/>
    </source>
</evidence>
<dbReference type="AlphaFoldDB" id="L0IBB0"/>
<dbReference type="PIRSF" id="PIRSF030471">
    <property type="entry name" value="STR_Vng0742h_prd"/>
    <property type="match status" value="1"/>
</dbReference>
<dbReference type="GeneID" id="14375164"/>
<protein>
    <recommendedName>
        <fullName evidence="3">Sensor protein</fullName>
    </recommendedName>
</protein>
<keyword evidence="2" id="KW-1185">Reference proteome</keyword>
<dbReference type="OrthoDB" id="198447at2157"/>
<evidence type="ECO:0008006" key="3">
    <source>
        <dbReference type="Google" id="ProtNLM"/>
    </source>
</evidence>
<name>L0IBB0_HALRX</name>
<dbReference type="Proteomes" id="UP000010846">
    <property type="component" value="Chromosome"/>
</dbReference>
<dbReference type="KEGG" id="hru:Halru_0910"/>
<dbReference type="HOGENOM" id="CLU_069298_0_0_2"/>